<feature type="transmembrane region" description="Helical" evidence="1">
    <location>
        <begin position="127"/>
        <end position="148"/>
    </location>
</feature>
<comment type="caution">
    <text evidence="2">The sequence shown here is derived from an EMBL/GenBank/DDBJ whole genome shotgun (WGS) entry which is preliminary data.</text>
</comment>
<gene>
    <name evidence="2" type="ORF">Pa4123_61390</name>
</gene>
<evidence type="ECO:0000313" key="2">
    <source>
        <dbReference type="EMBL" id="GLI00863.1"/>
    </source>
</evidence>
<keyword evidence="1" id="KW-0472">Membrane</keyword>
<sequence>MVTVLGLGAGALGSGLTGRGRAAGERPAMVTGESGDALSAGAGRRPVTAVRLLVVAAGLLAGSALVSMWSTGEGWLAAGTAALAFGAAAARHRGGTLSPVAGVGCAVAGVAGLAVAGGMFYDTTDVTVLGPSIIVSSLAIVGLIGVLAHRMVGSAWSVVAIGGLYTAAPAAAGFVIGQSGQNSGHVLIVGLLGLLSAAIALKVVREGRDAADAPRSKDPIRNSSTS</sequence>
<evidence type="ECO:0000313" key="3">
    <source>
        <dbReference type="Proteomes" id="UP001144280"/>
    </source>
</evidence>
<keyword evidence="1" id="KW-0812">Transmembrane</keyword>
<dbReference type="Proteomes" id="UP001144280">
    <property type="component" value="Unassembled WGS sequence"/>
</dbReference>
<proteinExistence type="predicted"/>
<organism evidence="2 3">
    <name type="scientific">Phytohabitans aurantiacus</name>
    <dbReference type="NCBI Taxonomy" id="3016789"/>
    <lineage>
        <taxon>Bacteria</taxon>
        <taxon>Bacillati</taxon>
        <taxon>Actinomycetota</taxon>
        <taxon>Actinomycetes</taxon>
        <taxon>Micromonosporales</taxon>
        <taxon>Micromonosporaceae</taxon>
    </lineage>
</organism>
<protein>
    <submittedName>
        <fullName evidence="2">Uncharacterized protein</fullName>
    </submittedName>
</protein>
<keyword evidence="1" id="KW-1133">Transmembrane helix</keyword>
<feature type="transmembrane region" description="Helical" evidence="1">
    <location>
        <begin position="155"/>
        <end position="177"/>
    </location>
</feature>
<feature type="transmembrane region" description="Helical" evidence="1">
    <location>
        <begin position="183"/>
        <end position="201"/>
    </location>
</feature>
<feature type="transmembrane region" description="Helical" evidence="1">
    <location>
        <begin position="49"/>
        <end position="68"/>
    </location>
</feature>
<keyword evidence="3" id="KW-1185">Reference proteome</keyword>
<feature type="transmembrane region" description="Helical" evidence="1">
    <location>
        <begin position="97"/>
        <end position="121"/>
    </location>
</feature>
<accession>A0ABQ5R2T9</accession>
<evidence type="ECO:0000256" key="1">
    <source>
        <dbReference type="SAM" id="Phobius"/>
    </source>
</evidence>
<feature type="transmembrane region" description="Helical" evidence="1">
    <location>
        <begin position="74"/>
        <end position="90"/>
    </location>
</feature>
<name>A0ABQ5R2T9_9ACTN</name>
<dbReference type="EMBL" id="BSDI01000037">
    <property type="protein sequence ID" value="GLI00863.1"/>
    <property type="molecule type" value="Genomic_DNA"/>
</dbReference>
<reference evidence="2" key="1">
    <citation type="submission" date="2022-12" db="EMBL/GenBank/DDBJ databases">
        <title>New Phytohabitans aurantiacus sp. RD004123 nov., an actinomycete isolated from soil.</title>
        <authorList>
            <person name="Triningsih D.W."/>
            <person name="Harunari E."/>
            <person name="Igarashi Y."/>
        </authorList>
    </citation>
    <scope>NUCLEOTIDE SEQUENCE</scope>
    <source>
        <strain evidence="2">RD004123</strain>
    </source>
</reference>